<evidence type="ECO:0000256" key="1">
    <source>
        <dbReference type="SAM" id="MobiDB-lite"/>
    </source>
</evidence>
<dbReference type="SUPFAM" id="SSF46785">
    <property type="entry name" value="Winged helix' DNA-binding domain"/>
    <property type="match status" value="1"/>
</dbReference>
<dbReference type="EMBL" id="CP025570">
    <property type="protein sequence ID" value="AZZ39989.1"/>
    <property type="molecule type" value="Genomic_DNA"/>
</dbReference>
<dbReference type="GO" id="GO:0003700">
    <property type="term" value="F:DNA-binding transcription factor activity"/>
    <property type="evidence" value="ECO:0007669"/>
    <property type="project" value="InterPro"/>
</dbReference>
<evidence type="ECO:0000313" key="4">
    <source>
        <dbReference type="EMBL" id="VEI01910.1"/>
    </source>
</evidence>
<dbReference type="PANTHER" id="PTHR33164">
    <property type="entry name" value="TRANSCRIPTIONAL REGULATOR, MARR FAMILY"/>
    <property type="match status" value="1"/>
</dbReference>
<dbReference type="SMART" id="SM00347">
    <property type="entry name" value="HTH_MARR"/>
    <property type="match status" value="1"/>
</dbReference>
<dbReference type="OrthoDB" id="3237509at2"/>
<feature type="compositionally biased region" description="Low complexity" evidence="1">
    <location>
        <begin position="178"/>
        <end position="197"/>
    </location>
</feature>
<dbReference type="InterPro" id="IPR039422">
    <property type="entry name" value="MarR/SlyA-like"/>
</dbReference>
<dbReference type="GO" id="GO:0006950">
    <property type="term" value="P:response to stress"/>
    <property type="evidence" value="ECO:0007669"/>
    <property type="project" value="TreeGrafter"/>
</dbReference>
<accession>A0A3Q9UP92</accession>
<dbReference type="InterPro" id="IPR036390">
    <property type="entry name" value="WH_DNA-bd_sf"/>
</dbReference>
<dbReference type="Pfam" id="PF12802">
    <property type="entry name" value="MarR_2"/>
    <property type="match status" value="1"/>
</dbReference>
<dbReference type="PRINTS" id="PR00598">
    <property type="entry name" value="HTHMARR"/>
</dbReference>
<dbReference type="Gene3D" id="1.10.10.10">
    <property type="entry name" value="Winged helix-like DNA-binding domain superfamily/Winged helix DNA-binding domain"/>
    <property type="match status" value="1"/>
</dbReference>
<reference evidence="6" key="1">
    <citation type="submission" date="2017-12" db="EMBL/GenBank/DDBJ databases">
        <title>Whole genome sequencing of Acidipropionibacterium jensenii strains JS279 and JS280.</title>
        <authorList>
            <person name="Deptula P."/>
            <person name="Laine P."/>
            <person name="Smolander O.-P."/>
            <person name="Paulin L."/>
            <person name="Auvinen P."/>
            <person name="Varmanen P."/>
        </authorList>
    </citation>
    <scope>NUCLEOTIDE SEQUENCE [LARGE SCALE GENOMIC DNA]</scope>
    <source>
        <strain evidence="6">JS280</strain>
    </source>
</reference>
<sequence length="197" mass="21419">MADSVDRIIAAWTRERPDLPVDRMEVWSRVTRLSRLLDRERSRAFAQHGLEVWEFDVLAALRRAGSPYQLSPGQLLVELEVSSGAMTNRITRLSQRGLVVRRPHPVDGRSALVELTDQGRELADGALAALLDSEGGLLQEIDPRDVERLGAGLRAVLGDQEIRSRGSGPRTPARRAARGPAGSTGSTGGTPTTDPAR</sequence>
<keyword evidence="5" id="KW-1185">Reference proteome</keyword>
<evidence type="ECO:0000259" key="2">
    <source>
        <dbReference type="PROSITE" id="PS50995"/>
    </source>
</evidence>
<reference evidence="3" key="3">
    <citation type="journal article" date="2019" name="Microorganisms">
        <title>Red-Brown Pigmentation of Acidipropionibacterium jensenii Is Tied to Haemolytic Activity and cyl-Like Gene Cluster.</title>
        <authorList>
            <person name="Deptula P."/>
            <person name="Loivamaa I."/>
            <person name="Smolander O.P."/>
            <person name="Laine P."/>
            <person name="Roberts R.J."/>
            <person name="Piironen V."/>
            <person name="Paulin L."/>
            <person name="Savijoki K."/>
            <person name="Auvinen P."/>
            <person name="Varmanen P."/>
        </authorList>
    </citation>
    <scope>NUCLEOTIDE SEQUENCE</scope>
    <source>
        <strain evidence="3">JS280</strain>
    </source>
</reference>
<evidence type="ECO:0000313" key="6">
    <source>
        <dbReference type="Proteomes" id="UP000285875"/>
    </source>
</evidence>
<evidence type="ECO:0000313" key="3">
    <source>
        <dbReference type="EMBL" id="AZZ39989.1"/>
    </source>
</evidence>
<dbReference type="STRING" id="1122997.GCA_000425285_02342"/>
<evidence type="ECO:0000313" key="5">
    <source>
        <dbReference type="Proteomes" id="UP000277858"/>
    </source>
</evidence>
<dbReference type="EMBL" id="LR134473">
    <property type="protein sequence ID" value="VEI01910.1"/>
    <property type="molecule type" value="Genomic_DNA"/>
</dbReference>
<dbReference type="PROSITE" id="PS50995">
    <property type="entry name" value="HTH_MARR_2"/>
    <property type="match status" value="1"/>
</dbReference>
<proteinExistence type="predicted"/>
<gene>
    <name evidence="3" type="ORF">C0Z10_09760</name>
    <name evidence="4" type="ORF">NCTC13652_00061</name>
</gene>
<dbReference type="AlphaFoldDB" id="A0A3Q9UP92"/>
<dbReference type="PANTHER" id="PTHR33164:SF104">
    <property type="entry name" value="TRANSCRIPTIONAL REGULATORY PROTEIN"/>
    <property type="match status" value="1"/>
</dbReference>
<dbReference type="GO" id="GO:0003677">
    <property type="term" value="F:DNA binding"/>
    <property type="evidence" value="ECO:0007669"/>
    <property type="project" value="UniProtKB-KW"/>
</dbReference>
<dbReference type="Proteomes" id="UP000285875">
    <property type="component" value="Chromosome"/>
</dbReference>
<feature type="domain" description="HTH marR-type" evidence="2">
    <location>
        <begin position="23"/>
        <end position="158"/>
    </location>
</feature>
<reference evidence="4 5" key="2">
    <citation type="submission" date="2018-12" db="EMBL/GenBank/DDBJ databases">
        <authorList>
            <consortium name="Pathogen Informatics"/>
        </authorList>
    </citation>
    <scope>NUCLEOTIDE SEQUENCE [LARGE SCALE GENOMIC DNA]</scope>
    <source>
        <strain evidence="4 5">NCTC13652</strain>
    </source>
</reference>
<dbReference type="InterPro" id="IPR000835">
    <property type="entry name" value="HTH_MarR-typ"/>
</dbReference>
<keyword evidence="4" id="KW-0238">DNA-binding</keyword>
<name>A0A3Q9UP92_9ACTN</name>
<dbReference type="KEGG" id="aji:C0Z10_09760"/>
<feature type="region of interest" description="Disordered" evidence="1">
    <location>
        <begin position="159"/>
        <end position="197"/>
    </location>
</feature>
<organism evidence="3 6">
    <name type="scientific">Acidipropionibacterium jensenii</name>
    <dbReference type="NCBI Taxonomy" id="1749"/>
    <lineage>
        <taxon>Bacteria</taxon>
        <taxon>Bacillati</taxon>
        <taxon>Actinomycetota</taxon>
        <taxon>Actinomycetes</taxon>
        <taxon>Propionibacteriales</taxon>
        <taxon>Propionibacteriaceae</taxon>
        <taxon>Acidipropionibacterium</taxon>
    </lineage>
</organism>
<dbReference type="InterPro" id="IPR036388">
    <property type="entry name" value="WH-like_DNA-bd_sf"/>
</dbReference>
<dbReference type="Proteomes" id="UP000277858">
    <property type="component" value="Chromosome"/>
</dbReference>
<protein>
    <submittedName>
        <fullName evidence="4">DNA-binding transcriptional repressor MarR</fullName>
    </submittedName>
    <submittedName>
        <fullName evidence="3">MarR family transcriptional regulator</fullName>
    </submittedName>
</protein>